<dbReference type="PATRIC" id="fig|1727163.4.peg.227"/>
<dbReference type="RefSeq" id="WP_067542543.1">
    <property type="nucleotide sequence ID" value="NZ_CP012836.1"/>
</dbReference>
<reference evidence="1 2" key="2">
    <citation type="journal article" date="2016" name="Genome Announc.">
        <title>Complete Genome Sequence of Algoriphagus sp. Strain M8-2, Isolated from a Brackish Lake.</title>
        <authorList>
            <person name="Muraguchi Y."/>
            <person name="Kushimoto K."/>
            <person name="Ohtsubo Y."/>
            <person name="Suzuki T."/>
            <person name="Dohra H."/>
            <person name="Kimbara K."/>
            <person name="Shintani M."/>
        </authorList>
    </citation>
    <scope>NUCLEOTIDE SEQUENCE [LARGE SCALE GENOMIC DNA]</scope>
    <source>
        <strain evidence="1 2">M8-2</strain>
    </source>
</reference>
<dbReference type="EMBL" id="CP012836">
    <property type="protein sequence ID" value="AMQ54967.1"/>
    <property type="molecule type" value="Genomic_DNA"/>
</dbReference>
<dbReference type="Proteomes" id="UP000073816">
    <property type="component" value="Chromosome"/>
</dbReference>
<keyword evidence="2" id="KW-1185">Reference proteome</keyword>
<gene>
    <name evidence="1" type="ORF">AO498_01095</name>
</gene>
<reference evidence="2" key="1">
    <citation type="submission" date="2015-09" db="EMBL/GenBank/DDBJ databases">
        <title>Complete sequence of Algoriphagus sp. M8-2.</title>
        <authorList>
            <person name="Shintani M."/>
        </authorList>
    </citation>
    <scope>NUCLEOTIDE SEQUENCE [LARGE SCALE GENOMIC DNA]</scope>
    <source>
        <strain evidence="2">M8-2</strain>
    </source>
</reference>
<evidence type="ECO:0000313" key="1">
    <source>
        <dbReference type="EMBL" id="AMQ54967.1"/>
    </source>
</evidence>
<dbReference type="KEGG" id="alm:AO498_01095"/>
<dbReference type="OrthoDB" id="978691at2"/>
<evidence type="ECO:0000313" key="2">
    <source>
        <dbReference type="Proteomes" id="UP000073816"/>
    </source>
</evidence>
<accession>A0A142EIL2</accession>
<evidence type="ECO:0008006" key="3">
    <source>
        <dbReference type="Google" id="ProtNLM"/>
    </source>
</evidence>
<proteinExistence type="predicted"/>
<dbReference type="AlphaFoldDB" id="A0A142EIL2"/>
<sequence>MFLPFNQLPDNSRVWVYQAERSLSEKELDIIRQKLLRFCEGWNTHGNGMPTSFEIFDHQILVLAVDESGLGASGCSIDSSVRILRELESMLGINLTDQGKVSVRTNQGSVKVFPALGMKSKVQGGELTLEEEVINPMIRTKADLQQLWQPIRNSWLNKYFPN</sequence>
<dbReference type="STRING" id="1727163.AO498_01095"/>
<protein>
    <recommendedName>
        <fullName evidence="3">ABC transporter ATPase</fullName>
    </recommendedName>
</protein>
<name>A0A142EIL2_9BACT</name>
<organism evidence="1 2">
    <name type="scientific">Algoriphagus sanaruensis</name>
    <dbReference type="NCBI Taxonomy" id="1727163"/>
    <lineage>
        <taxon>Bacteria</taxon>
        <taxon>Pseudomonadati</taxon>
        <taxon>Bacteroidota</taxon>
        <taxon>Cytophagia</taxon>
        <taxon>Cytophagales</taxon>
        <taxon>Cyclobacteriaceae</taxon>
        <taxon>Algoriphagus</taxon>
    </lineage>
</organism>